<protein>
    <submittedName>
        <fullName evidence="2">DUF695 domain-containing protein</fullName>
    </submittedName>
</protein>
<evidence type="ECO:0000259" key="1">
    <source>
        <dbReference type="Pfam" id="PF05117"/>
    </source>
</evidence>
<name>A0A4V5V193_9ACTN</name>
<feature type="domain" description="DUF695" evidence="1">
    <location>
        <begin position="236"/>
        <end position="334"/>
    </location>
</feature>
<gene>
    <name evidence="2" type="ORF">FDA94_13200</name>
</gene>
<dbReference type="AlphaFoldDB" id="A0A4V5V193"/>
<sequence length="335" mass="36501">MRLFGRKSEPVDPAVAISEFWTWWAEARPRVEAADDKAELMAPAVAAIDPGLVWEVGNGRGSLFSLVVSSAANPELRSLAHRWAQAAPEPDAMWEFHPSRQAASIPADVRFPAGPHEFDMARFVVALRVPPGSPRVDISAYHPIFEDIDDDTRMETAMLALDRLLGEDEVARWVGDVTAAQIEPIDALPAIHLPAVVADVAEGFQDEQWALLEGTTARGKKLTATARFPLRPVDYPLYDQHIAVTLPYRKSDGDGLPAGDSLDALNAFHQTLTAALGPAVVAAHVSSEGVRTFHVYADPTGATERAVRDLVWREGRPAIVVTMDPEWSAVAHFLT</sequence>
<dbReference type="Pfam" id="PF05117">
    <property type="entry name" value="DUF695"/>
    <property type="match status" value="1"/>
</dbReference>
<reference evidence="2 3" key="1">
    <citation type="submission" date="2019-04" db="EMBL/GenBank/DDBJ databases">
        <title>Herbidospora sp. NEAU-GS14.nov., a novel actinomycete isolated from soil.</title>
        <authorList>
            <person name="Han L."/>
        </authorList>
    </citation>
    <scope>NUCLEOTIDE SEQUENCE [LARGE SCALE GENOMIC DNA]</scope>
    <source>
        <strain evidence="2 3">NEAU-GS14</strain>
    </source>
</reference>
<dbReference type="EMBL" id="SZQA01000010">
    <property type="protein sequence ID" value="TKK88623.1"/>
    <property type="molecule type" value="Genomic_DNA"/>
</dbReference>
<proteinExistence type="predicted"/>
<accession>A0A4V5V193</accession>
<dbReference type="OrthoDB" id="3828153at2"/>
<dbReference type="RefSeq" id="WP_137247353.1">
    <property type="nucleotide sequence ID" value="NZ_SZQA01000010.1"/>
</dbReference>
<evidence type="ECO:0000313" key="3">
    <source>
        <dbReference type="Proteomes" id="UP000308705"/>
    </source>
</evidence>
<organism evidence="2 3">
    <name type="scientific">Herbidospora galbida</name>
    <dbReference type="NCBI Taxonomy" id="2575442"/>
    <lineage>
        <taxon>Bacteria</taxon>
        <taxon>Bacillati</taxon>
        <taxon>Actinomycetota</taxon>
        <taxon>Actinomycetes</taxon>
        <taxon>Streptosporangiales</taxon>
        <taxon>Streptosporangiaceae</taxon>
        <taxon>Herbidospora</taxon>
    </lineage>
</organism>
<dbReference type="Proteomes" id="UP000308705">
    <property type="component" value="Unassembled WGS sequence"/>
</dbReference>
<comment type="caution">
    <text evidence="2">The sequence shown here is derived from an EMBL/GenBank/DDBJ whole genome shotgun (WGS) entry which is preliminary data.</text>
</comment>
<dbReference type="InterPro" id="IPR016097">
    <property type="entry name" value="DUF695"/>
</dbReference>
<evidence type="ECO:0000313" key="2">
    <source>
        <dbReference type="EMBL" id="TKK88623.1"/>
    </source>
</evidence>
<keyword evidence="3" id="KW-1185">Reference proteome</keyword>